<proteinExistence type="predicted"/>
<dbReference type="Proteomes" id="UP001152562">
    <property type="component" value="Unassembled WGS sequence"/>
</dbReference>
<dbReference type="PRINTS" id="PR00838">
    <property type="entry name" value="V5ALLERGEN"/>
</dbReference>
<dbReference type="SUPFAM" id="SSF55797">
    <property type="entry name" value="PR-1-like"/>
    <property type="match status" value="1"/>
</dbReference>
<dbReference type="InterPro" id="IPR035940">
    <property type="entry name" value="CAP_sf"/>
</dbReference>
<dbReference type="Gene3D" id="3.40.33.10">
    <property type="entry name" value="CAP"/>
    <property type="match status" value="1"/>
</dbReference>
<keyword evidence="5" id="KW-1185">Reference proteome</keyword>
<evidence type="ECO:0000259" key="3">
    <source>
        <dbReference type="SMART" id="SM00198"/>
    </source>
</evidence>
<evidence type="ECO:0000313" key="4">
    <source>
        <dbReference type="EMBL" id="CAH4036973.1"/>
    </source>
</evidence>
<evidence type="ECO:0000256" key="2">
    <source>
        <dbReference type="ARBA" id="ARBA00022525"/>
    </source>
</evidence>
<sequence length="725" mass="84900">MYCVCDYDEVVLRLSMNKLIIIINFYAIVQGSYVRDAHFDKNKIAENYCPKSEHCEEGSHVMCMYYNPRERMSKQCHDSKDIQITPPEAEKLMDIANMIRGNVARGKETGRGEELLPRAYGMYRLEWDEELATFAQVLANSCLLKHDLCRATSKYPDPGQTTGVVRFSYPDWYSIGGTDVFPPGLSEEKLLYSIRHIMRSWYDQKIYVTPEMVNQYPNWPDHIDKVAGKLYLEMIAGEATHMGCGISAYAEYAYHANNADLSYNNVHVVCNYSAKPRKGEQLYNTKPPTENDVGYTVRCGCPVGYDEDYNCLCYQTNRSFSNICEGDKCKPSVVLLPIFTVEDAPAHKMIHKGSENQTLKYYDSFELLDQFDKMGKSRKAFDLSRTETPFITERSFTPKRFDVRRRYFGKPLNVSRSGRIIVPSKVKKFNKQSIFTRTPVFVLPTKKTSIKSTVTIKKDVVPRKDFTQVKKLVTTYLTRRRNGNNDIDYLNNSIHETTTEKFTTIDVHFDGYLKDHTFVNINKENDEDKLINLLDNLQEEVKHIGFDRKEKEIFNAKLRSIFNSLDINSKMTKLNNHSLQENHDPFDRYSRYIENNNRFDINEDRINKNSLFNYPIKQKDKNKALERKYRHMYGIRRKNKDVYRRNGDIRRNFYLREDSVGDLSHDRRKFYQDKLDNLERQLQSMGHGYQRQNAVKDDRLRPVIPSTTVDNSFYLPDRARFLHGF</sequence>
<dbReference type="CDD" id="cd05380">
    <property type="entry name" value="CAP_euk"/>
    <property type="match status" value="1"/>
</dbReference>
<dbReference type="Pfam" id="PF00188">
    <property type="entry name" value="CAP"/>
    <property type="match status" value="1"/>
</dbReference>
<reference evidence="4" key="1">
    <citation type="submission" date="2022-05" db="EMBL/GenBank/DDBJ databases">
        <authorList>
            <person name="Okamura Y."/>
        </authorList>
    </citation>
    <scope>NUCLEOTIDE SEQUENCE</scope>
</reference>
<keyword evidence="2" id="KW-0964">Secreted</keyword>
<comment type="caution">
    <text evidence="4">The sequence shown here is derived from an EMBL/GenBank/DDBJ whole genome shotgun (WGS) entry which is preliminary data.</text>
</comment>
<dbReference type="GO" id="GO:0005576">
    <property type="term" value="C:extracellular region"/>
    <property type="evidence" value="ECO:0007669"/>
    <property type="project" value="UniProtKB-SubCell"/>
</dbReference>
<accession>A0A9P0TVL8</accession>
<evidence type="ECO:0000313" key="5">
    <source>
        <dbReference type="Proteomes" id="UP001152562"/>
    </source>
</evidence>
<dbReference type="InterPro" id="IPR002413">
    <property type="entry name" value="V5_allergen-like"/>
</dbReference>
<organism evidence="4 5">
    <name type="scientific">Pieris brassicae</name>
    <name type="common">White butterfly</name>
    <name type="synonym">Large white butterfly</name>
    <dbReference type="NCBI Taxonomy" id="7116"/>
    <lineage>
        <taxon>Eukaryota</taxon>
        <taxon>Metazoa</taxon>
        <taxon>Ecdysozoa</taxon>
        <taxon>Arthropoda</taxon>
        <taxon>Hexapoda</taxon>
        <taxon>Insecta</taxon>
        <taxon>Pterygota</taxon>
        <taxon>Neoptera</taxon>
        <taxon>Endopterygota</taxon>
        <taxon>Lepidoptera</taxon>
        <taxon>Glossata</taxon>
        <taxon>Ditrysia</taxon>
        <taxon>Papilionoidea</taxon>
        <taxon>Pieridae</taxon>
        <taxon>Pierinae</taxon>
        <taxon>Pieris</taxon>
    </lineage>
</organism>
<dbReference type="EMBL" id="CALOZG010000085">
    <property type="protein sequence ID" value="CAH4036973.1"/>
    <property type="molecule type" value="Genomic_DNA"/>
</dbReference>
<comment type="subcellular location">
    <subcellularLocation>
        <location evidence="1">Secreted</location>
    </subcellularLocation>
</comment>
<gene>
    <name evidence="4" type="ORF">PIBRA_LOCUS12713</name>
</gene>
<dbReference type="SMART" id="SM00198">
    <property type="entry name" value="SCP"/>
    <property type="match status" value="1"/>
</dbReference>
<evidence type="ECO:0000256" key="1">
    <source>
        <dbReference type="ARBA" id="ARBA00004613"/>
    </source>
</evidence>
<name>A0A9P0TVL8_PIEBR</name>
<dbReference type="InterPro" id="IPR014044">
    <property type="entry name" value="CAP_dom"/>
</dbReference>
<protein>
    <recommendedName>
        <fullName evidence="3">SCP domain-containing protein</fullName>
    </recommendedName>
</protein>
<dbReference type="AlphaFoldDB" id="A0A9P0TVL8"/>
<feature type="domain" description="SCP" evidence="3">
    <location>
        <begin position="87"/>
        <end position="279"/>
    </location>
</feature>